<organism evidence="1">
    <name type="scientific">Micrurus spixii</name>
    <name type="common">Amazon coral snake</name>
    <dbReference type="NCBI Taxonomy" id="129469"/>
    <lineage>
        <taxon>Eukaryota</taxon>
        <taxon>Metazoa</taxon>
        <taxon>Chordata</taxon>
        <taxon>Craniata</taxon>
        <taxon>Vertebrata</taxon>
        <taxon>Euteleostomi</taxon>
        <taxon>Lepidosauria</taxon>
        <taxon>Squamata</taxon>
        <taxon>Bifurcata</taxon>
        <taxon>Unidentata</taxon>
        <taxon>Episquamata</taxon>
        <taxon>Toxicofera</taxon>
        <taxon>Serpentes</taxon>
        <taxon>Colubroidea</taxon>
        <taxon>Elapidae</taxon>
        <taxon>Elapinae</taxon>
        <taxon>Micrurus</taxon>
    </lineage>
</organism>
<reference evidence="1" key="1">
    <citation type="submission" date="2017-07" db="EMBL/GenBank/DDBJ databases">
        <authorList>
            <person name="Mikheyev A."/>
            <person name="Grau M."/>
        </authorList>
    </citation>
    <scope>NUCLEOTIDE SEQUENCE</scope>
    <source>
        <tissue evidence="1">Venom_gland</tissue>
    </source>
</reference>
<dbReference type="AlphaFoldDB" id="A0A2D4L744"/>
<protein>
    <submittedName>
        <fullName evidence="1">Uncharacterized protein</fullName>
    </submittedName>
</protein>
<sequence>MLPMEYPAWGFAAPEVPGAGQLQQRGTPAVAEEEARRAGGERALLTGAGERSSIVEVEAEEGVQQRLDRAEQKDLRELGYIITLRHARRSSGNEIKSNDKAPHRERF</sequence>
<evidence type="ECO:0000313" key="1">
    <source>
        <dbReference type="EMBL" id="LAB16730.1"/>
    </source>
</evidence>
<proteinExistence type="predicted"/>
<reference evidence="1" key="2">
    <citation type="submission" date="2017-11" db="EMBL/GenBank/DDBJ databases">
        <title>Coralsnake Venomics: Analyses of Venom Gland Transcriptomes and Proteomes of Six Brazilian Taxa.</title>
        <authorList>
            <person name="Aird S.D."/>
            <person name="Jorge da Silva N."/>
            <person name="Qiu L."/>
            <person name="Villar-Briones A."/>
            <person name="Aparecida-Saddi V."/>
            <person name="Campos-Telles M.P."/>
            <person name="Grau M."/>
            <person name="Mikheyev A.S."/>
        </authorList>
    </citation>
    <scope>NUCLEOTIDE SEQUENCE</scope>
    <source>
        <tissue evidence="1">Venom_gland</tissue>
    </source>
</reference>
<name>A0A2D4L744_9SAUR</name>
<dbReference type="EMBL" id="IACM01000185">
    <property type="protein sequence ID" value="LAB16730.1"/>
    <property type="molecule type" value="Transcribed_RNA"/>
</dbReference>
<accession>A0A2D4L744</accession>